<dbReference type="EMBL" id="LNQE01001403">
    <property type="protein sequence ID" value="KUG18083.1"/>
    <property type="molecule type" value="Genomic_DNA"/>
</dbReference>
<gene>
    <name evidence="2" type="ORF">ASZ90_012209</name>
</gene>
<dbReference type="AlphaFoldDB" id="A0A0W8FCJ2"/>
<organism evidence="2">
    <name type="scientific">hydrocarbon metagenome</name>
    <dbReference type="NCBI Taxonomy" id="938273"/>
    <lineage>
        <taxon>unclassified sequences</taxon>
        <taxon>metagenomes</taxon>
        <taxon>ecological metagenomes</taxon>
    </lineage>
</organism>
<accession>A0A0W8FCJ2</accession>
<sequence length="203" mass="23201">MIHRLYEKLLEMRISKANLPGCIAIVLSSGDLFDEGLDKLRDIIEWSRSMGLASLVLYINDNEPTLCQKIADTLRSSPAQISLHTADADLLTGSGGRMRVTVSLGYGGKREVTEAFRDLLSEVEEGRLIPEDIDEKAIESRLRFSQKPDLVIRAGGKQLSDFMIWQSAYSELYFTDVNWLRLRKIDFLRAIRDYQGRERRFGR</sequence>
<comment type="caution">
    <text evidence="2">The sequence shown here is derived from an EMBL/GenBank/DDBJ whole genome shotgun (WGS) entry which is preliminary data.</text>
</comment>
<dbReference type="InterPro" id="IPR036424">
    <property type="entry name" value="UPP_synth-like_sf"/>
</dbReference>
<dbReference type="PANTHER" id="PTHR10291">
    <property type="entry name" value="DEHYDRODOLICHYL DIPHOSPHATE SYNTHASE FAMILY MEMBER"/>
    <property type="match status" value="1"/>
</dbReference>
<reference evidence="2" key="1">
    <citation type="journal article" date="2015" name="Proc. Natl. Acad. Sci. U.S.A.">
        <title>Networks of energetic and metabolic interactions define dynamics in microbial communities.</title>
        <authorList>
            <person name="Embree M."/>
            <person name="Liu J.K."/>
            <person name="Al-Bassam M.M."/>
            <person name="Zengler K."/>
        </authorList>
    </citation>
    <scope>NUCLEOTIDE SEQUENCE</scope>
</reference>
<dbReference type="GO" id="GO:0016094">
    <property type="term" value="P:polyprenol biosynthetic process"/>
    <property type="evidence" value="ECO:0007669"/>
    <property type="project" value="TreeGrafter"/>
</dbReference>
<name>A0A0W8FCJ2_9ZZZZ</name>
<evidence type="ECO:0000313" key="2">
    <source>
        <dbReference type="EMBL" id="KUG18083.1"/>
    </source>
</evidence>
<dbReference type="InterPro" id="IPR001441">
    <property type="entry name" value="UPP_synth-like"/>
</dbReference>
<dbReference type="Pfam" id="PF01255">
    <property type="entry name" value="Prenyltransf"/>
    <property type="match status" value="1"/>
</dbReference>
<protein>
    <submittedName>
        <fullName evidence="2">Undecaprenyl diphosphate synthase</fullName>
        <ecNumber evidence="2">2.5.1.31</ecNumber>
    </submittedName>
</protein>
<dbReference type="SUPFAM" id="SSF64005">
    <property type="entry name" value="Undecaprenyl diphosphate synthase"/>
    <property type="match status" value="1"/>
</dbReference>
<keyword evidence="1 2" id="KW-0808">Transferase</keyword>
<evidence type="ECO:0000256" key="1">
    <source>
        <dbReference type="ARBA" id="ARBA00022679"/>
    </source>
</evidence>
<proteinExistence type="predicted"/>
<dbReference type="GO" id="GO:0008834">
    <property type="term" value="F:ditrans,polycis-undecaprenyl-diphosphate synthase [(2E,6E)-farnesyl-diphosphate specific] activity"/>
    <property type="evidence" value="ECO:0007669"/>
    <property type="project" value="UniProtKB-EC"/>
</dbReference>
<dbReference type="FunFam" id="3.40.1180.10:FF:000016">
    <property type="entry name" value="Undecaprenyl diphosphate synthase"/>
    <property type="match status" value="1"/>
</dbReference>
<dbReference type="EC" id="2.5.1.31" evidence="2"/>
<dbReference type="PANTHER" id="PTHR10291:SF28">
    <property type="entry name" value="UNDECAPRENYL DIPHOSPHATE SYNTHASE"/>
    <property type="match status" value="1"/>
</dbReference>
<dbReference type="Gene3D" id="3.40.1180.10">
    <property type="entry name" value="Decaprenyl diphosphate synthase-like"/>
    <property type="match status" value="1"/>
</dbReference>